<dbReference type="EMBL" id="JAGDQJ010000022">
    <property type="protein sequence ID" value="MBO1627259.1"/>
    <property type="molecule type" value="Genomic_DNA"/>
</dbReference>
<sequence>MEYHLVKPVLQGKKARETKTYNIYNFFIIGLIFGIIPIMILGTCNAIWLKEPKKKIYILLMIGIMTLLAMFICAALIGNIYVLKIASRIAAAVVTGVYIYALRERFRIHNLVNESTESLRWIGLIIGIVGIMAQTALLVGGEMLYVNFTE</sequence>
<accession>A0ABS3P241</accession>
<feature type="transmembrane region" description="Helical" evidence="1">
    <location>
        <begin position="23"/>
        <end position="49"/>
    </location>
</feature>
<name>A0ABS3P241_9BACI</name>
<evidence type="ECO:0000313" key="3">
    <source>
        <dbReference type="Proteomes" id="UP000677611"/>
    </source>
</evidence>
<evidence type="ECO:0000256" key="1">
    <source>
        <dbReference type="SAM" id="Phobius"/>
    </source>
</evidence>
<organism evidence="2 3">
    <name type="scientific">Bacillus arachidis</name>
    <dbReference type="NCBI Taxonomy" id="2819290"/>
    <lineage>
        <taxon>Bacteria</taxon>
        <taxon>Bacillati</taxon>
        <taxon>Bacillota</taxon>
        <taxon>Bacilli</taxon>
        <taxon>Bacillales</taxon>
        <taxon>Bacillaceae</taxon>
        <taxon>Bacillus</taxon>
    </lineage>
</organism>
<evidence type="ECO:0000313" key="2">
    <source>
        <dbReference type="EMBL" id="MBO1627259.1"/>
    </source>
</evidence>
<proteinExistence type="predicted"/>
<dbReference type="RefSeq" id="WP_208018656.1">
    <property type="nucleotide sequence ID" value="NZ_CP127376.1"/>
</dbReference>
<gene>
    <name evidence="2" type="ORF">J4P90_18875</name>
</gene>
<keyword evidence="1" id="KW-0812">Transmembrane</keyword>
<dbReference type="Proteomes" id="UP000677611">
    <property type="component" value="Unassembled WGS sequence"/>
</dbReference>
<keyword evidence="1" id="KW-0472">Membrane</keyword>
<feature type="transmembrane region" description="Helical" evidence="1">
    <location>
        <begin position="56"/>
        <end position="77"/>
    </location>
</feature>
<feature type="transmembrane region" description="Helical" evidence="1">
    <location>
        <begin position="121"/>
        <end position="140"/>
    </location>
</feature>
<keyword evidence="3" id="KW-1185">Reference proteome</keyword>
<protein>
    <submittedName>
        <fullName evidence="2">Uncharacterized protein</fullName>
    </submittedName>
</protein>
<reference evidence="2 3" key="1">
    <citation type="submission" date="2021-03" db="EMBL/GenBank/DDBJ databases">
        <title>Identification of novel Bacillus strains.</title>
        <authorList>
            <person name="Xiao Z."/>
            <person name="Li Y."/>
            <person name="Shen J."/>
        </authorList>
    </citation>
    <scope>NUCLEOTIDE SEQUENCE [LARGE SCALE GENOMIC DNA]</scope>
    <source>
        <strain evidence="2 3">SY8</strain>
    </source>
</reference>
<feature type="transmembrane region" description="Helical" evidence="1">
    <location>
        <begin position="83"/>
        <end position="101"/>
    </location>
</feature>
<comment type="caution">
    <text evidence="2">The sequence shown here is derived from an EMBL/GenBank/DDBJ whole genome shotgun (WGS) entry which is preliminary data.</text>
</comment>
<keyword evidence="1" id="KW-1133">Transmembrane helix</keyword>